<name>A0A9Q0G2N4_9ROSI</name>
<evidence type="ECO:0000313" key="1">
    <source>
        <dbReference type="EMBL" id="KAJ4842078.1"/>
    </source>
</evidence>
<gene>
    <name evidence="1" type="ORF">Tsubulata_009427</name>
</gene>
<evidence type="ECO:0000313" key="2">
    <source>
        <dbReference type="Proteomes" id="UP001141552"/>
    </source>
</evidence>
<sequence length="141" mass="15808">MGSLMAGWDSPVPDHKSGKYKKNWSFTKGEIEAYWKLKKKIEEEHLTAISSGSDTVEEGDTDGARLLRSSSLPLAQTRTGFMDKETGASLEELIKKNGWWTRSNWAFLNEPPALDRPSNTYSSQFHIANQSNTKADRGITI</sequence>
<accession>A0A9Q0G2N4</accession>
<keyword evidence="2" id="KW-1185">Reference proteome</keyword>
<reference evidence="1" key="2">
    <citation type="journal article" date="2023" name="Plants (Basel)">
        <title>Annotation of the Turnera subulata (Passifloraceae) Draft Genome Reveals the S-Locus Evolved after the Divergence of Turneroideae from Passifloroideae in a Stepwise Manner.</title>
        <authorList>
            <person name="Henning P.M."/>
            <person name="Roalson E.H."/>
            <person name="Mir W."/>
            <person name="McCubbin A.G."/>
            <person name="Shore J.S."/>
        </authorList>
    </citation>
    <scope>NUCLEOTIDE SEQUENCE</scope>
    <source>
        <strain evidence="1">F60SS</strain>
    </source>
</reference>
<organism evidence="1 2">
    <name type="scientific">Turnera subulata</name>
    <dbReference type="NCBI Taxonomy" id="218843"/>
    <lineage>
        <taxon>Eukaryota</taxon>
        <taxon>Viridiplantae</taxon>
        <taxon>Streptophyta</taxon>
        <taxon>Embryophyta</taxon>
        <taxon>Tracheophyta</taxon>
        <taxon>Spermatophyta</taxon>
        <taxon>Magnoliopsida</taxon>
        <taxon>eudicotyledons</taxon>
        <taxon>Gunneridae</taxon>
        <taxon>Pentapetalae</taxon>
        <taxon>rosids</taxon>
        <taxon>fabids</taxon>
        <taxon>Malpighiales</taxon>
        <taxon>Passifloraceae</taxon>
        <taxon>Turnera</taxon>
    </lineage>
</organism>
<dbReference type="AlphaFoldDB" id="A0A9Q0G2N4"/>
<protein>
    <submittedName>
        <fullName evidence="1">Uncharacterized protein</fullName>
    </submittedName>
</protein>
<dbReference type="Proteomes" id="UP001141552">
    <property type="component" value="Unassembled WGS sequence"/>
</dbReference>
<reference evidence="1" key="1">
    <citation type="submission" date="2022-02" db="EMBL/GenBank/DDBJ databases">
        <authorList>
            <person name="Henning P.M."/>
            <person name="McCubbin A.G."/>
            <person name="Shore J.S."/>
        </authorList>
    </citation>
    <scope>NUCLEOTIDE SEQUENCE</scope>
    <source>
        <strain evidence="1">F60SS</strain>
        <tissue evidence="1">Leaves</tissue>
    </source>
</reference>
<dbReference type="PANTHER" id="PTHR33872">
    <property type="entry name" value="DNA POLYMERASE EPSILON CATALYTIC SUBUNIT A"/>
    <property type="match status" value="1"/>
</dbReference>
<dbReference type="OrthoDB" id="1858881at2759"/>
<comment type="caution">
    <text evidence="1">The sequence shown here is derived from an EMBL/GenBank/DDBJ whole genome shotgun (WGS) entry which is preliminary data.</text>
</comment>
<dbReference type="EMBL" id="JAKUCV010002594">
    <property type="protein sequence ID" value="KAJ4842078.1"/>
    <property type="molecule type" value="Genomic_DNA"/>
</dbReference>
<dbReference type="PANTHER" id="PTHR33872:SF2">
    <property type="entry name" value="DNA POLYMERASE EPSILON CATALYTIC SUBUNIT A"/>
    <property type="match status" value="1"/>
</dbReference>
<proteinExistence type="predicted"/>